<dbReference type="GeneID" id="105271265"/>
<dbReference type="CTD" id="5447"/>
<dbReference type="GO" id="GO:0030258">
    <property type="term" value="P:lipid modification"/>
    <property type="evidence" value="ECO:0007669"/>
    <property type="project" value="TreeGrafter"/>
</dbReference>
<evidence type="ECO:0000256" key="5">
    <source>
        <dbReference type="ARBA" id="ARBA00022989"/>
    </source>
</evidence>
<evidence type="ECO:0000313" key="15">
    <source>
        <dbReference type="RefSeq" id="XP_011311001.1"/>
    </source>
</evidence>
<evidence type="ECO:0000256" key="12">
    <source>
        <dbReference type="SAM" id="Phobius"/>
    </source>
</evidence>
<evidence type="ECO:0000256" key="2">
    <source>
        <dbReference type="ARBA" id="ARBA00022679"/>
    </source>
</evidence>
<feature type="transmembrane region" description="Helical" evidence="12">
    <location>
        <begin position="444"/>
        <end position="465"/>
    </location>
</feature>
<feature type="transmembrane region" description="Helical" evidence="12">
    <location>
        <begin position="106"/>
        <end position="122"/>
    </location>
</feature>
<keyword evidence="6 12" id="KW-0472">Membrane</keyword>
<proteinExistence type="inferred from homology"/>
<accession>A0A0C9S2U1</accession>
<evidence type="ECO:0000256" key="6">
    <source>
        <dbReference type="ARBA" id="ARBA00023136"/>
    </source>
</evidence>
<feature type="transmembrane region" description="Helical" evidence="12">
    <location>
        <begin position="84"/>
        <end position="100"/>
    </location>
</feature>
<dbReference type="RefSeq" id="XP_011311001.1">
    <property type="nucleotide sequence ID" value="XM_011312699.1"/>
</dbReference>
<keyword evidence="5 12" id="KW-1133">Transmembrane helix</keyword>
<dbReference type="InterPro" id="IPR049941">
    <property type="entry name" value="LPLAT_7/PORCN-like"/>
</dbReference>
<dbReference type="PANTHER" id="PTHR13906:SF12">
    <property type="entry name" value="PROTEIN-SERINE O-PALMITOLEOYLTRANSFERASE PORCUPINE"/>
    <property type="match status" value="1"/>
</dbReference>
<dbReference type="AlphaFoldDB" id="A0A0C9S2U1"/>
<feature type="transmembrane region" description="Helical" evidence="12">
    <location>
        <begin position="400"/>
        <end position="424"/>
    </location>
</feature>
<reference evidence="15" key="2">
    <citation type="submission" date="2025-04" db="UniProtKB">
        <authorList>
            <consortium name="RefSeq"/>
        </authorList>
    </citation>
    <scope>IDENTIFICATION</scope>
    <source>
        <strain evidence="15">USDA-PBARC FA_bdor</strain>
        <tissue evidence="15">Whole organism</tissue>
    </source>
</reference>
<keyword evidence="4 12" id="KW-0812">Transmembrane</keyword>
<evidence type="ECO:0000256" key="4">
    <source>
        <dbReference type="ARBA" id="ARBA00022692"/>
    </source>
</evidence>
<dbReference type="PANTHER" id="PTHR13906">
    <property type="entry name" value="PORCUPINE"/>
    <property type="match status" value="1"/>
</dbReference>
<name>A0A0C9S2U1_9HYME</name>
<evidence type="ECO:0000313" key="14">
    <source>
        <dbReference type="Proteomes" id="UP000694866"/>
    </source>
</evidence>
<evidence type="ECO:0000256" key="11">
    <source>
        <dbReference type="ARBA" id="ARBA00047978"/>
    </source>
</evidence>
<dbReference type="GO" id="GO:0017147">
    <property type="term" value="F:Wnt-protein binding"/>
    <property type="evidence" value="ECO:0007669"/>
    <property type="project" value="TreeGrafter"/>
</dbReference>
<organism evidence="13">
    <name type="scientific">Fopius arisanus</name>
    <dbReference type="NCBI Taxonomy" id="64838"/>
    <lineage>
        <taxon>Eukaryota</taxon>
        <taxon>Metazoa</taxon>
        <taxon>Ecdysozoa</taxon>
        <taxon>Arthropoda</taxon>
        <taxon>Hexapoda</taxon>
        <taxon>Insecta</taxon>
        <taxon>Pterygota</taxon>
        <taxon>Neoptera</taxon>
        <taxon>Endopterygota</taxon>
        <taxon>Hymenoptera</taxon>
        <taxon>Apocrita</taxon>
        <taxon>Ichneumonoidea</taxon>
        <taxon>Braconidae</taxon>
        <taxon>Opiinae</taxon>
        <taxon>Fopius</taxon>
    </lineage>
</organism>
<dbReference type="EC" id="2.3.1.250" evidence="9"/>
<feature type="transmembrane region" description="Helical" evidence="12">
    <location>
        <begin position="57"/>
        <end position="77"/>
    </location>
</feature>
<dbReference type="InterPro" id="IPR004299">
    <property type="entry name" value="MBOAT_fam"/>
</dbReference>
<feature type="transmembrane region" description="Helical" evidence="12">
    <location>
        <begin position="184"/>
        <end position="206"/>
    </location>
</feature>
<feature type="transmembrane region" description="Helical" evidence="12">
    <location>
        <begin position="129"/>
        <end position="146"/>
    </location>
</feature>
<dbReference type="EMBL" id="GBYB01015216">
    <property type="protein sequence ID" value="JAG84983.1"/>
    <property type="molecule type" value="Transcribed_RNA"/>
</dbReference>
<dbReference type="GO" id="GO:0016055">
    <property type="term" value="P:Wnt signaling pathway"/>
    <property type="evidence" value="ECO:0007669"/>
    <property type="project" value="UniProtKB-KW"/>
</dbReference>
<protein>
    <recommendedName>
        <fullName evidence="10">Protein-serine O-palmitoleoyltransferase porcupine</fullName>
        <ecNumber evidence="9">2.3.1.250</ecNumber>
    </recommendedName>
</protein>
<keyword evidence="2" id="KW-0808">Transferase</keyword>
<comment type="similarity">
    <text evidence="8">Belongs to the membrane-bound acyltransferase family. Porcupine subfamily.</text>
</comment>
<evidence type="ECO:0000313" key="13">
    <source>
        <dbReference type="EMBL" id="JAG84983.1"/>
    </source>
</evidence>
<accession>A0A9R1TL91</accession>
<evidence type="ECO:0000256" key="1">
    <source>
        <dbReference type="ARBA" id="ARBA00004141"/>
    </source>
</evidence>
<evidence type="ECO:0000256" key="8">
    <source>
        <dbReference type="ARBA" id="ARBA00038269"/>
    </source>
</evidence>
<evidence type="ECO:0000256" key="9">
    <source>
        <dbReference type="ARBA" id="ARBA00038867"/>
    </source>
</evidence>
<keyword evidence="7" id="KW-0012">Acyltransferase</keyword>
<gene>
    <name evidence="13" type="primary">PORCN</name>
    <name evidence="15" type="synonym">por</name>
    <name evidence="13" type="ORF">g.6731</name>
</gene>
<reference evidence="13" key="1">
    <citation type="submission" date="2015-01" db="EMBL/GenBank/DDBJ databases">
        <title>Transcriptome Assembly of Fopius arisanus.</title>
        <authorList>
            <person name="Geib S."/>
        </authorList>
    </citation>
    <scope>NUCLEOTIDE SEQUENCE</scope>
</reference>
<dbReference type="GO" id="GO:1990698">
    <property type="term" value="F:palmitoleoyltransferase activity"/>
    <property type="evidence" value="ECO:0007669"/>
    <property type="project" value="UniProtKB-EC"/>
</dbReference>
<keyword evidence="3" id="KW-0879">Wnt signaling pathway</keyword>
<dbReference type="GO" id="GO:0061355">
    <property type="term" value="P:Wnt protein secretion"/>
    <property type="evidence" value="ECO:0007669"/>
    <property type="project" value="TreeGrafter"/>
</dbReference>
<sequence>MYSEKFDSPFYTEETDCEDCDQQMFEYDYEYEDINVDTLRDVYDNCIVPSVFETVKYLSPLLLSSLAFNFLTQIILIRKLPHHLFHVLSIAIGIFTVQHYVPECLYLLLTYAVLSYGCLCLPRRYQRGWEVFVTSLLIILYCEYTMEPTAWHKVRSVMMIAAMKAVSVSLDKSNNNDFPNIWQYPGYLFGAATCLFGPWVSFKDYIGLLDNERSSLSLEWIIHIIKHYTVSLIFLSVSNCWGGWLLADSSTKWILAYRDALSFRTSHYFICYASSSVLLLGGYPSSLTTIVKPVDIEIPRSLVQVVVSWNIPMHTWLKLYIFRPATKRIGKFSAVTLTYLTSALLHGLNFQLAAVLLSLGFYTYVEFQLRNILAHAFDACISAKRCPTEKCCHKKNSQNCYWVIVANLGFSVLSVFHLAYLGLMFDTSDLQETGYSYSHTIEKWSQLGFASHWVALATYVVYFLLR</sequence>
<dbReference type="GO" id="GO:0016020">
    <property type="term" value="C:membrane"/>
    <property type="evidence" value="ECO:0007669"/>
    <property type="project" value="UniProtKB-SubCell"/>
</dbReference>
<evidence type="ECO:0000256" key="7">
    <source>
        <dbReference type="ARBA" id="ARBA00023315"/>
    </source>
</evidence>
<dbReference type="GO" id="GO:0005783">
    <property type="term" value="C:endoplasmic reticulum"/>
    <property type="evidence" value="ECO:0007669"/>
    <property type="project" value="TreeGrafter"/>
</dbReference>
<comment type="catalytic activity">
    <reaction evidence="11">
        <text>[Wnt protein]-L-serine + (9Z)-hexadecenoyl-CoA = [Wnt protein]-O-(9Z)-hexadecenoyl-L-serine + CoA</text>
        <dbReference type="Rhea" id="RHEA:45336"/>
        <dbReference type="Rhea" id="RHEA-COMP:11170"/>
        <dbReference type="Rhea" id="RHEA-COMP:11171"/>
        <dbReference type="ChEBI" id="CHEBI:29999"/>
        <dbReference type="ChEBI" id="CHEBI:57287"/>
        <dbReference type="ChEBI" id="CHEBI:61540"/>
        <dbReference type="ChEBI" id="CHEBI:85189"/>
        <dbReference type="EC" id="2.3.1.250"/>
    </reaction>
</comment>
<evidence type="ECO:0000256" key="10">
    <source>
        <dbReference type="ARBA" id="ARBA00040371"/>
    </source>
</evidence>
<dbReference type="OrthoDB" id="5968863at2759"/>
<keyword evidence="14" id="KW-1185">Reference proteome</keyword>
<feature type="transmembrane region" description="Helical" evidence="12">
    <location>
        <begin position="343"/>
        <end position="365"/>
    </location>
</feature>
<dbReference type="KEGG" id="fas:105271265"/>
<evidence type="ECO:0000256" key="3">
    <source>
        <dbReference type="ARBA" id="ARBA00022687"/>
    </source>
</evidence>
<comment type="subcellular location">
    <subcellularLocation>
        <location evidence="1">Membrane</location>
        <topology evidence="1">Multi-pass membrane protein</topology>
    </subcellularLocation>
</comment>
<feature type="transmembrane region" description="Helical" evidence="12">
    <location>
        <begin position="267"/>
        <end position="290"/>
    </location>
</feature>
<dbReference type="Proteomes" id="UP000694866">
    <property type="component" value="Unplaced"/>
</dbReference>
<dbReference type="Pfam" id="PF03062">
    <property type="entry name" value="MBOAT"/>
    <property type="match status" value="1"/>
</dbReference>